<evidence type="ECO:0008006" key="4">
    <source>
        <dbReference type="Google" id="ProtNLM"/>
    </source>
</evidence>
<feature type="transmembrane region" description="Helical" evidence="1">
    <location>
        <begin position="104"/>
        <end position="123"/>
    </location>
</feature>
<sequence>MIITIKISLFIVLALITYQDIRERKVNWVLFPITGLLLFVLYENKTIIQYSYIFLVMNIILTTSILTILFLYTRIIRGMKFLNVSFGLGDVLFFYAFALGFPTVTFLILFVSSIVFSLMVSLIQKKKNKANGIPLAGLMSLFLAFVLSIEFLPKLPSLYNF</sequence>
<dbReference type="AlphaFoldDB" id="A0A4R7DJT3"/>
<proteinExistence type="predicted"/>
<accession>A0A4R7DJT3</accession>
<dbReference type="RefSeq" id="WP_208295875.1">
    <property type="nucleotide sequence ID" value="NZ_SNZW01000001.1"/>
</dbReference>
<feature type="transmembrane region" description="Helical" evidence="1">
    <location>
        <begin position="48"/>
        <end position="72"/>
    </location>
</feature>
<keyword evidence="3" id="KW-1185">Reference proteome</keyword>
<evidence type="ECO:0000313" key="3">
    <source>
        <dbReference type="Proteomes" id="UP000295274"/>
    </source>
</evidence>
<dbReference type="EMBL" id="SNZW01000001">
    <property type="protein sequence ID" value="TDS20885.1"/>
    <property type="molecule type" value="Genomic_DNA"/>
</dbReference>
<evidence type="ECO:0000313" key="2">
    <source>
        <dbReference type="EMBL" id="TDS20885.1"/>
    </source>
</evidence>
<name>A0A4R7DJT3_9FLAO</name>
<evidence type="ECO:0000256" key="1">
    <source>
        <dbReference type="SAM" id="Phobius"/>
    </source>
</evidence>
<dbReference type="Proteomes" id="UP000295274">
    <property type="component" value="Unassembled WGS sequence"/>
</dbReference>
<organism evidence="2 3">
    <name type="scientific">Maribacter caenipelagi</name>
    <dbReference type="NCBI Taxonomy" id="1447781"/>
    <lineage>
        <taxon>Bacteria</taxon>
        <taxon>Pseudomonadati</taxon>
        <taxon>Bacteroidota</taxon>
        <taxon>Flavobacteriia</taxon>
        <taxon>Flavobacteriales</taxon>
        <taxon>Flavobacteriaceae</taxon>
        <taxon>Maribacter</taxon>
    </lineage>
</organism>
<feature type="transmembrane region" description="Helical" evidence="1">
    <location>
        <begin position="81"/>
        <end position="98"/>
    </location>
</feature>
<keyword evidence="1" id="KW-0812">Transmembrane</keyword>
<keyword evidence="1" id="KW-1133">Transmembrane helix</keyword>
<protein>
    <recommendedName>
        <fullName evidence="4">Type IV leader peptidase family protein</fullName>
    </recommendedName>
</protein>
<feature type="transmembrane region" description="Helical" evidence="1">
    <location>
        <begin position="26"/>
        <end position="42"/>
    </location>
</feature>
<feature type="transmembrane region" description="Helical" evidence="1">
    <location>
        <begin position="135"/>
        <end position="152"/>
    </location>
</feature>
<comment type="caution">
    <text evidence="2">The sequence shown here is derived from an EMBL/GenBank/DDBJ whole genome shotgun (WGS) entry which is preliminary data.</text>
</comment>
<gene>
    <name evidence="2" type="ORF">DFQ03_0143</name>
</gene>
<keyword evidence="1" id="KW-0472">Membrane</keyword>
<reference evidence="2 3" key="1">
    <citation type="submission" date="2019-03" db="EMBL/GenBank/DDBJ databases">
        <title>Genomic Encyclopedia of Type Strains, Phase III (KMG-III): the genomes of soil and plant-associated and newly described type strains.</title>
        <authorList>
            <person name="Whitman W."/>
        </authorList>
    </citation>
    <scope>NUCLEOTIDE SEQUENCE [LARGE SCALE GENOMIC DNA]</scope>
    <source>
        <strain evidence="2 3">CECT 8455</strain>
    </source>
</reference>